<feature type="compositionally biased region" description="Basic residues" evidence="1">
    <location>
        <begin position="643"/>
        <end position="695"/>
    </location>
</feature>
<dbReference type="Proteomes" id="UP000887569">
    <property type="component" value="Unplaced"/>
</dbReference>
<evidence type="ECO:0000313" key="3">
    <source>
        <dbReference type="WBParaSite" id="PgR027_g097_t02"/>
    </source>
</evidence>
<evidence type="ECO:0000256" key="1">
    <source>
        <dbReference type="SAM" id="MobiDB-lite"/>
    </source>
</evidence>
<feature type="compositionally biased region" description="Basic and acidic residues" evidence="1">
    <location>
        <begin position="618"/>
        <end position="629"/>
    </location>
</feature>
<organism evidence="2 3">
    <name type="scientific">Parascaris univalens</name>
    <name type="common">Nematode worm</name>
    <dbReference type="NCBI Taxonomy" id="6257"/>
    <lineage>
        <taxon>Eukaryota</taxon>
        <taxon>Metazoa</taxon>
        <taxon>Ecdysozoa</taxon>
        <taxon>Nematoda</taxon>
        <taxon>Chromadorea</taxon>
        <taxon>Rhabditida</taxon>
        <taxon>Spirurina</taxon>
        <taxon>Ascaridomorpha</taxon>
        <taxon>Ascaridoidea</taxon>
        <taxon>Ascarididae</taxon>
        <taxon>Parascaris</taxon>
    </lineage>
</organism>
<feature type="compositionally biased region" description="Basic and acidic residues" evidence="1">
    <location>
        <begin position="480"/>
        <end position="496"/>
    </location>
</feature>
<feature type="compositionally biased region" description="Basic and acidic residues" evidence="1">
    <location>
        <begin position="331"/>
        <end position="356"/>
    </location>
</feature>
<sequence length="695" mass="78313">LLQIFSLPCVINPFSRILLAVFVAPSGMAVSSAKWMDQSYYESMPNSEVNWAQLAQNWMAMRDAGETPSDGSLPPPPPPPSRGAGRRMQTLDGNFAHSAPFFPPLPIDGTPFPPGHPPPGWMPPPPNNFGSPVGPYPPFMPPIPPWTNESASMPVAPQPPLQIPQPHYSPHTEEPEQEEEEGGEYSHYYKEWDEKQKAEMGKRDTDNEEADGVPQGAMAHWLGGQWNQPPWFRSGISNGPSHSVHMPYIDQQTRKALPAWIREGLEKAEQEKQKKLLKEAKLRAAEEARKARREAKGLGKFDSDSSEDESSNEGGKNGSFIGDGEPAFLKAKQEADRHADHKEHLEVDYRTEEEKREDALTLLRRFMTEILMVTTDAQLQQICAEQFNSAMRKAAQPKVLVKSSALAALCTLGAGSDSEESDGEEAAQRDLGMEADDESGEQLRRKCEEAEDASGAKSKARLSSHDERTSLQHSQLAGEVVRKEEEQHEETSKCERGVIGPEGWNQQAQVTDSHNSNALPDSNRLPRNGRDKEDSSSEESSLKRKRKKALKVEEKGKTLPLDVCLDKKRARSRSKERQHKRKGRSRSSDRKKRSKRRSSSSSSSPPKSESNENSDESSESKSKSRTPERYRRRSRSGSESDRKKHRHSSHRKFSHSHAHSSHRSHEKRRSRSRERRRSRSRSPPRRGRRSRRSRS</sequence>
<dbReference type="AlphaFoldDB" id="A0A915B840"/>
<protein>
    <submittedName>
        <fullName evidence="3">Arginine/serine-rich protein PNISR</fullName>
    </submittedName>
</protein>
<name>A0A915B840_PARUN</name>
<reference evidence="3" key="1">
    <citation type="submission" date="2022-11" db="UniProtKB">
        <authorList>
            <consortium name="WormBaseParasite"/>
        </authorList>
    </citation>
    <scope>IDENTIFICATION</scope>
</reference>
<feature type="compositionally biased region" description="Basic residues" evidence="1">
    <location>
        <begin position="568"/>
        <end position="598"/>
    </location>
</feature>
<feature type="compositionally biased region" description="Low complexity" evidence="1">
    <location>
        <begin position="599"/>
        <end position="608"/>
    </location>
</feature>
<feature type="compositionally biased region" description="Polar residues" evidence="1">
    <location>
        <begin position="504"/>
        <end position="520"/>
    </location>
</feature>
<feature type="compositionally biased region" description="Basic and acidic residues" evidence="1">
    <location>
        <begin position="292"/>
        <end position="303"/>
    </location>
</feature>
<feature type="region of interest" description="Disordered" evidence="1">
    <location>
        <begin position="63"/>
        <end position="88"/>
    </location>
</feature>
<feature type="region of interest" description="Disordered" evidence="1">
    <location>
        <begin position="414"/>
        <end position="695"/>
    </location>
</feature>
<accession>A0A915B840</accession>
<dbReference type="Pfam" id="PF15996">
    <property type="entry name" value="PNISR"/>
    <property type="match status" value="1"/>
</dbReference>
<dbReference type="InterPro" id="IPR031937">
    <property type="entry name" value="PNISR"/>
</dbReference>
<dbReference type="WBParaSite" id="PgR027_g097_t02">
    <property type="protein sequence ID" value="PgR027_g097_t02"/>
    <property type="gene ID" value="PgR027_g097"/>
</dbReference>
<proteinExistence type="predicted"/>
<evidence type="ECO:0000313" key="2">
    <source>
        <dbReference type="Proteomes" id="UP000887569"/>
    </source>
</evidence>
<dbReference type="PANTHER" id="PTHR31518">
    <property type="entry name" value="ARGININE/SERINE-RICH PROTEIN PNISR"/>
    <property type="match status" value="1"/>
</dbReference>
<keyword evidence="2" id="KW-1185">Reference proteome</keyword>
<feature type="region of interest" description="Disordered" evidence="1">
    <location>
        <begin position="292"/>
        <end position="356"/>
    </location>
</feature>
<feature type="region of interest" description="Disordered" evidence="1">
    <location>
        <begin position="149"/>
        <end position="184"/>
    </location>
</feature>